<dbReference type="RefSeq" id="WP_128232870.1">
    <property type="nucleotide sequence ID" value="NZ_SAUY01000018.1"/>
</dbReference>
<proteinExistence type="predicted"/>
<evidence type="ECO:0000313" key="1">
    <source>
        <dbReference type="EMBL" id="RWR29814.1"/>
    </source>
</evidence>
<dbReference type="EMBL" id="SAUY01000018">
    <property type="protein sequence ID" value="RWR29814.1"/>
    <property type="molecule type" value="Genomic_DNA"/>
</dbReference>
<name>A0A443KAK8_9RHOB</name>
<reference evidence="1 2" key="1">
    <citation type="submission" date="2019-01" db="EMBL/GenBank/DDBJ databases">
        <title>Sinorhodobacter populi sp. nov. isolated from the symptomatic bark tissue of Populus euramericana canker.</title>
        <authorList>
            <person name="Xu G."/>
        </authorList>
    </citation>
    <scope>NUCLEOTIDE SEQUENCE [LARGE SCALE GENOMIC DNA]</scope>
    <source>
        <strain evidence="1 2">07D10-4-3</strain>
    </source>
</reference>
<accession>A0A443KAK8</accession>
<dbReference type="Proteomes" id="UP000284451">
    <property type="component" value="Unassembled WGS sequence"/>
</dbReference>
<sequence length="952" mass="103538">MTTQILLGGVSGPASVTLEADGQQHAVTGDFPAPVEPQPTSVYVLHDAQPLACDPLSVTVEGSAFWNGQSFGAGFCPGVISNMFIAQGVEGNRLYLNNLNGYTSYTPELYIGGTLEFRRIVNGEMVLAGTAKVADASFSLLGKAGSYDTRAISGTLYHFRYDSWNGSNQPYWFAVSAVTASGAIGQRSDWVLDIPQSTSASSTVSNTFVETPTQFADDTALPAPGGVSVTQVANGLVDIGWTPVAGAVGYVVWLAFTDPASWPAGQDALILGEVTGTPQAGDLVLWRREIMQLRASMICARVHGDSKTIGRLFPSAVGSGQLNRDTDATGYEVREWAAGEKPSPDLGHYYLHRTLKPQASISDGNYWSSASDNLYYHQKKPGDVLVVDVWMRASRPVTVRFTSGQPSEPLQSFEVGTDWAFYRLTSDYVKQNAGTMAYRWSLRADAGEEALEMDFAQLRVYLQEADYGAPRASMVPALVAGQKYRDHQLIKTRPRSYTAKIATSPAGEGFAGWTCGMHMQICEDHGLIPWVQLEWSLPKEDWLLWAEWLATTYPDAGTVMLEFGNENWNTLAAFWTMPGLADSATGTNWSSAHVYGMTSRMIWQWLQESPYWPQLASKLELVIGGRLGHSYGEDAWSKCPEAKYVTVANYNGGWDVEATVPAETGQYFRSMTAFQGKESSLIQRETALHTMAQNLGKTVGTDVFHDLYEAGPGYQMNGLNGASLTAEMAITQECVKKSRASALAQLDAVCTCWRRGWLSNFFCLGAGSYWTSHREDGTEYLIHAVGRVISESLGRFRAHDIYPMKVTSTDSVADIGVFSFESTTYPGKWLHIALNRRIDRSVLPPADPLYDAADTGICPVTICTPHGQATGCRVFRAGIGNMRAHDRYAEGLRKQAAGGYAADPLCVAFDTGWHDCPVPQDPGRLVIGPDFGIGADGLNGGNFVMIELSGVA</sequence>
<evidence type="ECO:0000313" key="2">
    <source>
        <dbReference type="Proteomes" id="UP000284451"/>
    </source>
</evidence>
<dbReference type="AlphaFoldDB" id="A0A443KAK8"/>
<protein>
    <submittedName>
        <fullName evidence="1">Uncharacterized protein</fullName>
    </submittedName>
</protein>
<organism evidence="1 2">
    <name type="scientific">Paenirhodobacter populi</name>
    <dbReference type="NCBI Taxonomy" id="2306993"/>
    <lineage>
        <taxon>Bacteria</taxon>
        <taxon>Pseudomonadati</taxon>
        <taxon>Pseudomonadota</taxon>
        <taxon>Alphaproteobacteria</taxon>
        <taxon>Rhodobacterales</taxon>
        <taxon>Rhodobacter group</taxon>
        <taxon>Paenirhodobacter</taxon>
    </lineage>
</organism>
<reference evidence="1 2" key="2">
    <citation type="submission" date="2019-01" db="EMBL/GenBank/DDBJ databases">
        <authorList>
            <person name="Li Y."/>
        </authorList>
    </citation>
    <scope>NUCLEOTIDE SEQUENCE [LARGE SCALE GENOMIC DNA]</scope>
    <source>
        <strain evidence="1 2">07D10-4-3</strain>
    </source>
</reference>
<gene>
    <name evidence="1" type="ORF">D2T29_13585</name>
</gene>
<comment type="caution">
    <text evidence="1">The sequence shown here is derived from an EMBL/GenBank/DDBJ whole genome shotgun (WGS) entry which is preliminary data.</text>
</comment>